<dbReference type="CDD" id="cd17913">
    <property type="entry name" value="DEXQc_Suv3"/>
    <property type="match status" value="1"/>
</dbReference>
<dbReference type="GO" id="GO:0003724">
    <property type="term" value="F:RNA helicase activity"/>
    <property type="evidence" value="ECO:0007669"/>
    <property type="project" value="UniProtKB-EC"/>
</dbReference>
<dbReference type="InterPro" id="IPR001650">
    <property type="entry name" value="Helicase_C-like"/>
</dbReference>
<evidence type="ECO:0000256" key="11">
    <source>
        <dbReference type="ARBA" id="ARBA00023128"/>
    </source>
</evidence>
<dbReference type="InterPro" id="IPR041453">
    <property type="entry name" value="Suv3_N"/>
</dbReference>
<dbReference type="FunFam" id="3.40.50.300:FF:000446">
    <property type="entry name" value="ATP-dependent RNA helicase SUPV3L1, mitochondrial"/>
    <property type="match status" value="1"/>
</dbReference>
<keyword evidence="9" id="KW-0067">ATP-binding</keyword>
<dbReference type="InterPro" id="IPR041082">
    <property type="entry name" value="Suv3_C_1"/>
</dbReference>
<sequence length="749" mass="84537">MMSGRISLSTPLSYRFVSRCLLLNEGRGTSSLRCLHDWVSGGGGAGVEINHQRFSSRFRPTSSHHGPIIRGKKSLTNNSKGNGNGGNSSPTPVSQLFVPVPVKIETDVGNDVGVELTGDLKKQDVLRVLNKFFRRSEIKLLSLEHGLDNYLFHQAFISFRKYCLENESLPVDLHIIFSDVIAGAGHVDNLFSYFMRHSKQIFPHLECMDDLRKISDLRSPANWYPEARSLTRKVIYHAGPTNSGKTYHALKRFLDSKSGVYCGPLKLLAVEVFHKANEQGTVCDLVTGEERKCGSPDEIAASHVACTVEMTSVNVPYEVAVIDEIQMLRDPQRGWAWTRALLGVMADEVHLCGEVAAIDLVRSIMVTTGEEVEVYKYKRLTDLDIERRALETLNRVQPGDCIVCFSKNDIYSVSRQIESLGHEVAVIYGGLPPGTKLAQAKKFNDPDNPCKIMVATDAIGMGLNLSIRRVIFYSMIKPTMNEKGEREMDTISTSQALQIAGRAGRYGTQFSKGHVTTFKSEDLPVLERLLAGTPEILRQAGLHPTAEQIEMYAYHLPNATLSNLMDIFVSLCTVDDSLYFMCNVDDFKFLADMIQHVPLPLRARYVFCCAPINKKMPFVCTMFLKFARQYSKNEPITFDWLCRHVGWPFNPPKTILDLVHLESVFDVLDLYLWLSYRFQDLFPDSSMVRDIQRELDSVIQMGVFNITRLLRKSDLATGIDIETDDDERGIHKKYKRTSKLLKEKFGKFE</sequence>
<evidence type="ECO:0000256" key="1">
    <source>
        <dbReference type="ARBA" id="ARBA00001936"/>
    </source>
</evidence>
<evidence type="ECO:0000313" key="17">
    <source>
        <dbReference type="Proteomes" id="UP000198287"/>
    </source>
</evidence>
<keyword evidence="17" id="KW-1185">Reference proteome</keyword>
<dbReference type="EC" id="3.6.4.13" evidence="5"/>
<evidence type="ECO:0000256" key="2">
    <source>
        <dbReference type="ARBA" id="ARBA00001946"/>
    </source>
</evidence>
<dbReference type="OMA" id="QPANWYT"/>
<dbReference type="GO" id="GO:0000965">
    <property type="term" value="P:mitochondrial RNA 3'-end processing"/>
    <property type="evidence" value="ECO:0007669"/>
    <property type="project" value="TreeGrafter"/>
</dbReference>
<dbReference type="GO" id="GO:0005524">
    <property type="term" value="F:ATP binding"/>
    <property type="evidence" value="ECO:0007669"/>
    <property type="project" value="UniProtKB-KW"/>
</dbReference>
<comment type="subcellular location">
    <subcellularLocation>
        <location evidence="3">Mitochondrion</location>
    </subcellularLocation>
</comment>
<dbReference type="Gene3D" id="1.10.1740.140">
    <property type="match status" value="1"/>
</dbReference>
<comment type="cofactor">
    <cofactor evidence="1">
        <name>Mn(2+)</name>
        <dbReference type="ChEBI" id="CHEBI:29035"/>
    </cofactor>
</comment>
<accession>A0A226E680</accession>
<dbReference type="Gene3D" id="1.20.272.40">
    <property type="match status" value="1"/>
</dbReference>
<evidence type="ECO:0000256" key="7">
    <source>
        <dbReference type="ARBA" id="ARBA00022801"/>
    </source>
</evidence>
<evidence type="ECO:0000256" key="12">
    <source>
        <dbReference type="ARBA" id="ARBA00047984"/>
    </source>
</evidence>
<dbReference type="Pfam" id="PF18147">
    <property type="entry name" value="Suv3_C_1"/>
    <property type="match status" value="1"/>
</dbReference>
<dbReference type="GO" id="GO:0016787">
    <property type="term" value="F:hydrolase activity"/>
    <property type="evidence" value="ECO:0007669"/>
    <property type="project" value="UniProtKB-KW"/>
</dbReference>
<proteinExistence type="inferred from homology"/>
<evidence type="ECO:0000256" key="3">
    <source>
        <dbReference type="ARBA" id="ARBA00004173"/>
    </source>
</evidence>
<evidence type="ECO:0000256" key="9">
    <source>
        <dbReference type="ARBA" id="ARBA00022840"/>
    </source>
</evidence>
<dbReference type="InterPro" id="IPR050699">
    <property type="entry name" value="RNA-DNA_Helicase"/>
</dbReference>
<dbReference type="PANTHER" id="PTHR12131:SF1">
    <property type="entry name" value="ATP-DEPENDENT RNA HELICASE SUPV3L1, MITOCHONDRIAL-RELATED"/>
    <property type="match status" value="1"/>
</dbReference>
<evidence type="ECO:0000256" key="4">
    <source>
        <dbReference type="ARBA" id="ARBA00008708"/>
    </source>
</evidence>
<dbReference type="OrthoDB" id="6692397at2759"/>
<evidence type="ECO:0000256" key="5">
    <source>
        <dbReference type="ARBA" id="ARBA00012552"/>
    </source>
</evidence>
<keyword evidence="10" id="KW-0809">Transit peptide</keyword>
<dbReference type="Proteomes" id="UP000198287">
    <property type="component" value="Unassembled WGS sequence"/>
</dbReference>
<dbReference type="Gene3D" id="1.20.58.1080">
    <property type="match status" value="1"/>
</dbReference>
<dbReference type="FunFam" id="1.20.58.1080:FF:000001">
    <property type="entry name" value="ATP-dependent RNA helicase SUPV3L1, mitochondrial"/>
    <property type="match status" value="1"/>
</dbReference>
<evidence type="ECO:0000256" key="13">
    <source>
        <dbReference type="ARBA" id="ARBA00069703"/>
    </source>
</evidence>
<protein>
    <recommendedName>
        <fullName evidence="13">ATP-dependent RNA helicase SUV3 homolog, mitochondrial</fullName>
        <ecNumber evidence="5">3.6.4.13</ecNumber>
    </recommendedName>
</protein>
<gene>
    <name evidence="16" type="ORF">Fcan01_12342</name>
</gene>
<dbReference type="Pfam" id="PF22527">
    <property type="entry name" value="DEXQc_Suv3"/>
    <property type="match status" value="1"/>
</dbReference>
<dbReference type="InterPro" id="IPR022192">
    <property type="entry name" value="SUV3_C"/>
</dbReference>
<dbReference type="PROSITE" id="PS51194">
    <property type="entry name" value="HELICASE_CTER"/>
    <property type="match status" value="1"/>
</dbReference>
<dbReference type="GO" id="GO:0045025">
    <property type="term" value="C:mitochondrial degradosome"/>
    <property type="evidence" value="ECO:0007669"/>
    <property type="project" value="TreeGrafter"/>
</dbReference>
<dbReference type="Pfam" id="PF00271">
    <property type="entry name" value="Helicase_C"/>
    <property type="match status" value="1"/>
</dbReference>
<keyword evidence="11" id="KW-0496">Mitochondrion</keyword>
<evidence type="ECO:0000256" key="10">
    <source>
        <dbReference type="ARBA" id="ARBA00022946"/>
    </source>
</evidence>
<reference evidence="16 17" key="1">
    <citation type="submission" date="2015-12" db="EMBL/GenBank/DDBJ databases">
        <title>The genome of Folsomia candida.</title>
        <authorList>
            <person name="Faddeeva A."/>
            <person name="Derks M.F."/>
            <person name="Anvar Y."/>
            <person name="Smit S."/>
            <person name="Van Straalen N."/>
            <person name="Roelofs D."/>
        </authorList>
    </citation>
    <scope>NUCLEOTIDE SEQUENCE [LARGE SCALE GENOMIC DNA]</scope>
    <source>
        <strain evidence="16 17">VU population</strain>
        <tissue evidence="16">Whole body</tissue>
    </source>
</reference>
<organism evidence="16 17">
    <name type="scientific">Folsomia candida</name>
    <name type="common">Springtail</name>
    <dbReference type="NCBI Taxonomy" id="158441"/>
    <lineage>
        <taxon>Eukaryota</taxon>
        <taxon>Metazoa</taxon>
        <taxon>Ecdysozoa</taxon>
        <taxon>Arthropoda</taxon>
        <taxon>Hexapoda</taxon>
        <taxon>Collembola</taxon>
        <taxon>Entomobryomorpha</taxon>
        <taxon>Isotomoidea</taxon>
        <taxon>Isotomidae</taxon>
        <taxon>Proisotominae</taxon>
        <taxon>Folsomia</taxon>
    </lineage>
</organism>
<evidence type="ECO:0000313" key="16">
    <source>
        <dbReference type="EMBL" id="OXA53132.1"/>
    </source>
</evidence>
<comment type="cofactor">
    <cofactor evidence="2">
        <name>Mg(2+)</name>
        <dbReference type="ChEBI" id="CHEBI:18420"/>
    </cofactor>
</comment>
<dbReference type="AlphaFoldDB" id="A0A226E680"/>
<dbReference type="SMART" id="SM00490">
    <property type="entry name" value="HELICc"/>
    <property type="match status" value="1"/>
</dbReference>
<comment type="similarity">
    <text evidence="4">Belongs to the helicase family.</text>
</comment>
<dbReference type="InterPro" id="IPR044774">
    <property type="entry name" value="Suv3_DEXQc"/>
</dbReference>
<dbReference type="STRING" id="158441.A0A226E680"/>
<dbReference type="EMBL" id="LNIX01000006">
    <property type="protein sequence ID" value="OXA53132.1"/>
    <property type="molecule type" value="Genomic_DNA"/>
</dbReference>
<evidence type="ECO:0000256" key="8">
    <source>
        <dbReference type="ARBA" id="ARBA00022806"/>
    </source>
</evidence>
<comment type="catalytic activity">
    <reaction evidence="12">
        <text>ATP + H2O = ADP + phosphate + H(+)</text>
        <dbReference type="Rhea" id="RHEA:13065"/>
        <dbReference type="ChEBI" id="CHEBI:15377"/>
        <dbReference type="ChEBI" id="CHEBI:15378"/>
        <dbReference type="ChEBI" id="CHEBI:30616"/>
        <dbReference type="ChEBI" id="CHEBI:43474"/>
        <dbReference type="ChEBI" id="CHEBI:456216"/>
        <dbReference type="EC" id="3.6.4.13"/>
    </reaction>
</comment>
<keyword evidence="6" id="KW-0547">Nucleotide-binding</keyword>
<evidence type="ECO:0000259" key="15">
    <source>
        <dbReference type="PROSITE" id="PS51194"/>
    </source>
</evidence>
<dbReference type="SUPFAM" id="SSF52540">
    <property type="entry name" value="P-loop containing nucleoside triphosphate hydrolases"/>
    <property type="match status" value="2"/>
</dbReference>
<evidence type="ECO:0000256" key="14">
    <source>
        <dbReference type="SAM" id="MobiDB-lite"/>
    </source>
</evidence>
<name>A0A226E680_FOLCA</name>
<dbReference type="InterPro" id="IPR055206">
    <property type="entry name" value="DEXQc_SUV3"/>
</dbReference>
<dbReference type="Pfam" id="PF12513">
    <property type="entry name" value="SUV3_C"/>
    <property type="match status" value="1"/>
</dbReference>
<comment type="caution">
    <text evidence="16">The sequence shown here is derived from an EMBL/GenBank/DDBJ whole genome shotgun (WGS) entry which is preliminary data.</text>
</comment>
<dbReference type="PANTHER" id="PTHR12131">
    <property type="entry name" value="ATP-DEPENDENT RNA AND DNA HELICASE"/>
    <property type="match status" value="1"/>
</dbReference>
<feature type="domain" description="Helicase C-terminal" evidence="15">
    <location>
        <begin position="384"/>
        <end position="553"/>
    </location>
</feature>
<keyword evidence="8 16" id="KW-0347">Helicase</keyword>
<dbReference type="CDD" id="cd18805">
    <property type="entry name" value="SF2_C_suv3"/>
    <property type="match status" value="1"/>
</dbReference>
<dbReference type="Pfam" id="PF18114">
    <property type="entry name" value="Suv3_N"/>
    <property type="match status" value="1"/>
</dbReference>
<evidence type="ECO:0000256" key="6">
    <source>
        <dbReference type="ARBA" id="ARBA00022741"/>
    </source>
</evidence>
<feature type="region of interest" description="Disordered" evidence="14">
    <location>
        <begin position="57"/>
        <end position="93"/>
    </location>
</feature>
<dbReference type="FunFam" id="3.40.50.300:FF:000269">
    <property type="entry name" value="ATP-dependent RNA helicase SUPV3L1, mitochondrial"/>
    <property type="match status" value="1"/>
</dbReference>
<keyword evidence="7" id="KW-0378">Hydrolase</keyword>
<dbReference type="InterPro" id="IPR027417">
    <property type="entry name" value="P-loop_NTPase"/>
</dbReference>
<dbReference type="Gene3D" id="3.40.50.300">
    <property type="entry name" value="P-loop containing nucleotide triphosphate hydrolases"/>
    <property type="match status" value="2"/>
</dbReference>